<feature type="domain" description="BZIP" evidence="4">
    <location>
        <begin position="285"/>
        <end position="300"/>
    </location>
</feature>
<dbReference type="AlphaFoldDB" id="A0A2S6C251"/>
<feature type="region of interest" description="Disordered" evidence="3">
    <location>
        <begin position="456"/>
        <end position="529"/>
    </location>
</feature>
<evidence type="ECO:0000259" key="4">
    <source>
        <dbReference type="PROSITE" id="PS00036"/>
    </source>
</evidence>
<comment type="subcellular location">
    <subcellularLocation>
        <location evidence="1">Nucleus</location>
    </subcellularLocation>
</comment>
<dbReference type="PANTHER" id="PTHR40621:SF6">
    <property type="entry name" value="AP-1-LIKE TRANSCRIPTION FACTOR YAP1-RELATED"/>
    <property type="match status" value="1"/>
</dbReference>
<keyword evidence="6" id="KW-1185">Reference proteome</keyword>
<evidence type="ECO:0000313" key="5">
    <source>
        <dbReference type="EMBL" id="PPJ53791.1"/>
    </source>
</evidence>
<reference evidence="6" key="1">
    <citation type="journal article" date="2017" name="bioRxiv">
        <title>Conservation of a gene cluster reveals novel cercosporin biosynthetic mechanisms and extends production to the genus Colletotrichum.</title>
        <authorList>
            <person name="de Jonge R."/>
            <person name="Ebert M.K."/>
            <person name="Huitt-Roehl C.R."/>
            <person name="Pal P."/>
            <person name="Suttle J.C."/>
            <person name="Spanner R.E."/>
            <person name="Neubauer J.D."/>
            <person name="Jurick W.M.II."/>
            <person name="Stott K.A."/>
            <person name="Secor G.A."/>
            <person name="Thomma B.P.H.J."/>
            <person name="Van de Peer Y."/>
            <person name="Townsend C.A."/>
            <person name="Bolton M.D."/>
        </authorList>
    </citation>
    <scope>NUCLEOTIDE SEQUENCE [LARGE SCALE GENOMIC DNA]</scope>
    <source>
        <strain evidence="6">CBS538.71</strain>
    </source>
</reference>
<dbReference type="GO" id="GO:0000976">
    <property type="term" value="F:transcription cis-regulatory region binding"/>
    <property type="evidence" value="ECO:0007669"/>
    <property type="project" value="InterPro"/>
</dbReference>
<dbReference type="Gene3D" id="1.20.5.170">
    <property type="match status" value="1"/>
</dbReference>
<dbReference type="InterPro" id="IPR046347">
    <property type="entry name" value="bZIP_sf"/>
</dbReference>
<sequence>MVSATPLDYEAATALLSARAAARPRIDTYRYMANMAGANQQVQFQQALQFQEDFTESQADLDYLQNNQVTGNDQMMWNNEYPFGQPQEDLDDSWAYMPQATQPMLLPPQIQQHETRLAALSRDWPPMPAQPFSPARFARPSYQIISVSRMRTILSDAQGAMTSTPPTPEANDESADYINYEAQQHHQQVAAPGFRAYDQPSRSASVKHERVDSVGSNGVGNKVAIPKNGSISSLKRKASDELSPTQSGDAGMTAQRSGPMSTDITIPARPRPGRKPLGQENAADRRRVQNRVAQRNFRDKRAQKNQQLEDQIRDLRTAGQQREAENLNTIAHLQAQNAEKDRALANLKAEVAALRTEITEKDKRIADLDSNLKARISVEQVRSQPGQPALHEPSTGPTPPSSEYEIDFTNYGRSTSSAYAIRDVLNENNDVEFTVNNEDPCGFCTDEQNCACKQEQQRQRSKPVPMEPKITTMPGSCDMCRSDPERARACREMAAATRPASGETPRSLATQPSISTPSSSTSMPPPRMSCSAMLDQFNKYGQRTSTIRDLFGGRPLNAYPRENGGGFDLEEKQAAEVLSTLARRSTGAESTSSFASSQ</sequence>
<dbReference type="InterPro" id="IPR004827">
    <property type="entry name" value="bZIP"/>
</dbReference>
<feature type="region of interest" description="Disordered" evidence="3">
    <location>
        <begin position="380"/>
        <end position="402"/>
    </location>
</feature>
<organism evidence="5 6">
    <name type="scientific">Cercospora berteroae</name>
    <dbReference type="NCBI Taxonomy" id="357750"/>
    <lineage>
        <taxon>Eukaryota</taxon>
        <taxon>Fungi</taxon>
        <taxon>Dikarya</taxon>
        <taxon>Ascomycota</taxon>
        <taxon>Pezizomycotina</taxon>
        <taxon>Dothideomycetes</taxon>
        <taxon>Dothideomycetidae</taxon>
        <taxon>Mycosphaerellales</taxon>
        <taxon>Mycosphaerellaceae</taxon>
        <taxon>Cercospora</taxon>
    </lineage>
</organism>
<evidence type="ECO:0000313" key="6">
    <source>
        <dbReference type="Proteomes" id="UP000237631"/>
    </source>
</evidence>
<feature type="compositionally biased region" description="Basic and acidic residues" evidence="3">
    <location>
        <begin position="480"/>
        <end position="491"/>
    </location>
</feature>
<feature type="compositionally biased region" description="Low complexity" evidence="3">
    <location>
        <begin position="512"/>
        <end position="522"/>
    </location>
</feature>
<dbReference type="InterPro" id="IPR050936">
    <property type="entry name" value="AP-1-like"/>
</dbReference>
<dbReference type="Proteomes" id="UP000237631">
    <property type="component" value="Unassembled WGS sequence"/>
</dbReference>
<evidence type="ECO:0000256" key="1">
    <source>
        <dbReference type="ARBA" id="ARBA00004123"/>
    </source>
</evidence>
<dbReference type="GO" id="GO:0001228">
    <property type="term" value="F:DNA-binding transcription activator activity, RNA polymerase II-specific"/>
    <property type="evidence" value="ECO:0007669"/>
    <property type="project" value="TreeGrafter"/>
</dbReference>
<dbReference type="GO" id="GO:0090575">
    <property type="term" value="C:RNA polymerase II transcription regulator complex"/>
    <property type="evidence" value="ECO:0007669"/>
    <property type="project" value="TreeGrafter"/>
</dbReference>
<dbReference type="OrthoDB" id="5374328at2759"/>
<dbReference type="PROSITE" id="PS00036">
    <property type="entry name" value="BZIP_BASIC"/>
    <property type="match status" value="1"/>
</dbReference>
<evidence type="ECO:0000256" key="2">
    <source>
        <dbReference type="ARBA" id="ARBA00023242"/>
    </source>
</evidence>
<dbReference type="CDD" id="cd14688">
    <property type="entry name" value="bZIP_YAP"/>
    <property type="match status" value="1"/>
</dbReference>
<dbReference type="PANTHER" id="PTHR40621">
    <property type="entry name" value="TRANSCRIPTION FACTOR KAPC-RELATED"/>
    <property type="match status" value="1"/>
</dbReference>
<keyword evidence="2" id="KW-0539">Nucleus</keyword>
<gene>
    <name evidence="5" type="ORF">CBER1_04539</name>
</gene>
<name>A0A2S6C251_9PEZI</name>
<dbReference type="STRING" id="357750.A0A2S6C251"/>
<dbReference type="SUPFAM" id="SSF57959">
    <property type="entry name" value="Leucine zipper domain"/>
    <property type="match status" value="1"/>
</dbReference>
<feature type="region of interest" description="Disordered" evidence="3">
    <location>
        <begin position="200"/>
        <end position="309"/>
    </location>
</feature>
<feature type="compositionally biased region" description="Polar residues" evidence="3">
    <location>
        <begin position="242"/>
        <end position="264"/>
    </location>
</feature>
<dbReference type="EMBL" id="PNEN01000576">
    <property type="protein sequence ID" value="PPJ53791.1"/>
    <property type="molecule type" value="Genomic_DNA"/>
</dbReference>
<proteinExistence type="predicted"/>
<comment type="caution">
    <text evidence="5">The sequence shown here is derived from an EMBL/GenBank/DDBJ whole genome shotgun (WGS) entry which is preliminary data.</text>
</comment>
<evidence type="ECO:0000256" key="3">
    <source>
        <dbReference type="SAM" id="MobiDB-lite"/>
    </source>
</evidence>
<protein>
    <recommendedName>
        <fullName evidence="4">BZIP domain-containing protein</fullName>
    </recommendedName>
</protein>
<accession>A0A2S6C251</accession>